<dbReference type="InterPro" id="IPR055591">
    <property type="entry name" value="DUF7167"/>
</dbReference>
<evidence type="ECO:0000313" key="2">
    <source>
        <dbReference type="EMBL" id="GIP55939.1"/>
    </source>
</evidence>
<reference evidence="2 3" key="1">
    <citation type="submission" date="2021-03" db="EMBL/GenBank/DDBJ databases">
        <title>Antimicrobial resistance genes in bacteria isolated from Japanese honey, and their potential for conferring macrolide and lincosamide resistance in the American foulbrood pathogen Paenibacillus larvae.</title>
        <authorList>
            <person name="Okamoto M."/>
            <person name="Kumagai M."/>
            <person name="Kanamori H."/>
            <person name="Takamatsu D."/>
        </authorList>
    </citation>
    <scope>NUCLEOTIDE SEQUENCE [LARGE SCALE GENOMIC DNA]</scope>
    <source>
        <strain evidence="2 3">J42TS3</strain>
    </source>
</reference>
<feature type="domain" description="DUF7167" evidence="1">
    <location>
        <begin position="2"/>
        <end position="61"/>
    </location>
</feature>
<dbReference type="Proteomes" id="UP000679992">
    <property type="component" value="Unassembled WGS sequence"/>
</dbReference>
<comment type="caution">
    <text evidence="2">The sequence shown here is derived from an EMBL/GenBank/DDBJ whole genome shotgun (WGS) entry which is preliminary data.</text>
</comment>
<sequence length="61" mass="7180">MAKFKFTISTGYVGSKREEIVEIPDEEFEGLNEIEREALIQESWEDWLWNGNVDGGWEEIE</sequence>
<name>A0ABQ4MIX2_9BACL</name>
<dbReference type="RefSeq" id="WP_213656686.1">
    <property type="nucleotide sequence ID" value="NZ_BOSL01000026.1"/>
</dbReference>
<dbReference type="Pfam" id="PF23768">
    <property type="entry name" value="DUF7167"/>
    <property type="match status" value="1"/>
</dbReference>
<dbReference type="EMBL" id="BOSL01000026">
    <property type="protein sequence ID" value="GIP55939.1"/>
    <property type="molecule type" value="Genomic_DNA"/>
</dbReference>
<evidence type="ECO:0000259" key="1">
    <source>
        <dbReference type="Pfam" id="PF23768"/>
    </source>
</evidence>
<keyword evidence="3" id="KW-1185">Reference proteome</keyword>
<accession>A0ABQ4MIX2</accession>
<organism evidence="2 3">
    <name type="scientific">Paenibacillus vini</name>
    <dbReference type="NCBI Taxonomy" id="1476024"/>
    <lineage>
        <taxon>Bacteria</taxon>
        <taxon>Bacillati</taxon>
        <taxon>Bacillota</taxon>
        <taxon>Bacilli</taxon>
        <taxon>Bacillales</taxon>
        <taxon>Paenibacillaceae</taxon>
        <taxon>Paenibacillus</taxon>
    </lineage>
</organism>
<gene>
    <name evidence="2" type="ORF">J42TS3_49740</name>
</gene>
<evidence type="ECO:0000313" key="3">
    <source>
        <dbReference type="Proteomes" id="UP000679992"/>
    </source>
</evidence>
<proteinExistence type="predicted"/>
<protein>
    <recommendedName>
        <fullName evidence="1">DUF7167 domain-containing protein</fullName>
    </recommendedName>
</protein>